<evidence type="ECO:0000256" key="1">
    <source>
        <dbReference type="ARBA" id="ARBA00004651"/>
    </source>
</evidence>
<evidence type="ECO:0000256" key="10">
    <source>
        <dbReference type="HAMAP-Rule" id="MF_00115"/>
    </source>
</evidence>
<evidence type="ECO:0000256" key="5">
    <source>
        <dbReference type="ARBA" id="ARBA00022692"/>
    </source>
</evidence>
<keyword evidence="9 10" id="KW-0407">Ion channel</keyword>
<sequence>MLKGFREFISRGNVVDLAVAVVIGTAFTAIVSAIVEGFINPLIAAVFGRPDLAAVGNFEINDAQFSIGVVLAAIFNFLCVAAAVYFFIVLPINKLREMRAKEPEAEEEAVPPEDILLLREIRDALRDRV</sequence>
<protein>
    <recommendedName>
        <fullName evidence="10">Large-conductance mechanosensitive channel</fullName>
    </recommendedName>
</protein>
<dbReference type="PRINTS" id="PR01264">
    <property type="entry name" value="MECHCHANNEL"/>
</dbReference>
<reference evidence="11 12" key="1">
    <citation type="submission" date="2019-02" db="EMBL/GenBank/DDBJ databases">
        <title>Draft genome sequences of novel Actinobacteria.</title>
        <authorList>
            <person name="Sahin N."/>
            <person name="Ay H."/>
            <person name="Saygin H."/>
        </authorList>
    </citation>
    <scope>NUCLEOTIDE SEQUENCE [LARGE SCALE GENOMIC DNA]</scope>
    <source>
        <strain evidence="11 12">8K307</strain>
    </source>
</reference>
<keyword evidence="3 10" id="KW-0813">Transport</keyword>
<dbReference type="InterPro" id="IPR019823">
    <property type="entry name" value="Mechanosensitive_channel_CS"/>
</dbReference>
<dbReference type="GO" id="GO:0008381">
    <property type="term" value="F:mechanosensitive monoatomic ion channel activity"/>
    <property type="evidence" value="ECO:0007669"/>
    <property type="project" value="UniProtKB-UniRule"/>
</dbReference>
<dbReference type="Proteomes" id="UP000295217">
    <property type="component" value="Unassembled WGS sequence"/>
</dbReference>
<comment type="subunit">
    <text evidence="10">Homopentamer.</text>
</comment>
<dbReference type="GO" id="GO:0005886">
    <property type="term" value="C:plasma membrane"/>
    <property type="evidence" value="ECO:0007669"/>
    <property type="project" value="UniProtKB-SubCell"/>
</dbReference>
<comment type="caution">
    <text evidence="11">The sequence shown here is derived from an EMBL/GenBank/DDBJ whole genome shotgun (WGS) entry which is preliminary data.</text>
</comment>
<evidence type="ECO:0000256" key="2">
    <source>
        <dbReference type="ARBA" id="ARBA00007254"/>
    </source>
</evidence>
<evidence type="ECO:0000256" key="9">
    <source>
        <dbReference type="ARBA" id="ARBA00023303"/>
    </source>
</evidence>
<dbReference type="SUPFAM" id="SSF81330">
    <property type="entry name" value="Gated mechanosensitive channel"/>
    <property type="match status" value="1"/>
</dbReference>
<evidence type="ECO:0000313" key="12">
    <source>
        <dbReference type="Proteomes" id="UP000295217"/>
    </source>
</evidence>
<dbReference type="RefSeq" id="WP_132105819.1">
    <property type="nucleotide sequence ID" value="NZ_SMLB01000040.1"/>
</dbReference>
<dbReference type="HAMAP" id="MF_00115">
    <property type="entry name" value="MscL"/>
    <property type="match status" value="1"/>
</dbReference>
<dbReference type="PANTHER" id="PTHR30266">
    <property type="entry name" value="MECHANOSENSITIVE CHANNEL MSCL"/>
    <property type="match status" value="1"/>
</dbReference>
<dbReference type="PANTHER" id="PTHR30266:SF2">
    <property type="entry name" value="LARGE-CONDUCTANCE MECHANOSENSITIVE CHANNEL"/>
    <property type="match status" value="1"/>
</dbReference>
<feature type="transmembrane region" description="Helical" evidence="10">
    <location>
        <begin position="12"/>
        <end position="35"/>
    </location>
</feature>
<dbReference type="EMBL" id="SMLB01000040">
    <property type="protein sequence ID" value="TDD66373.1"/>
    <property type="molecule type" value="Genomic_DNA"/>
</dbReference>
<keyword evidence="4 10" id="KW-1003">Cell membrane</keyword>
<evidence type="ECO:0000256" key="7">
    <source>
        <dbReference type="ARBA" id="ARBA00023065"/>
    </source>
</evidence>
<dbReference type="InterPro" id="IPR037673">
    <property type="entry name" value="MSC/AndL"/>
</dbReference>
<dbReference type="NCBIfam" id="TIGR00220">
    <property type="entry name" value="mscL"/>
    <property type="match status" value="1"/>
</dbReference>
<keyword evidence="7 10" id="KW-0406">Ion transport</keyword>
<evidence type="ECO:0000256" key="8">
    <source>
        <dbReference type="ARBA" id="ARBA00023136"/>
    </source>
</evidence>
<dbReference type="InterPro" id="IPR036019">
    <property type="entry name" value="MscL_channel"/>
</dbReference>
<accession>A0A4R5A3E9</accession>
<feature type="transmembrane region" description="Helical" evidence="10">
    <location>
        <begin position="65"/>
        <end position="90"/>
    </location>
</feature>
<dbReference type="OrthoDB" id="9810350at2"/>
<name>A0A4R5A3E9_9ACTN</name>
<keyword evidence="5 10" id="KW-0812">Transmembrane</keyword>
<evidence type="ECO:0000256" key="6">
    <source>
        <dbReference type="ARBA" id="ARBA00022989"/>
    </source>
</evidence>
<dbReference type="Pfam" id="PF01741">
    <property type="entry name" value="MscL"/>
    <property type="match status" value="1"/>
</dbReference>
<keyword evidence="8 10" id="KW-0472">Membrane</keyword>
<proteinExistence type="inferred from homology"/>
<dbReference type="InterPro" id="IPR001185">
    <property type="entry name" value="MS_channel"/>
</dbReference>
<evidence type="ECO:0000256" key="4">
    <source>
        <dbReference type="ARBA" id="ARBA00022475"/>
    </source>
</evidence>
<evidence type="ECO:0000256" key="3">
    <source>
        <dbReference type="ARBA" id="ARBA00022448"/>
    </source>
</evidence>
<gene>
    <name evidence="10 11" type="primary">mscL</name>
    <name evidence="11" type="ORF">E1262_22490</name>
</gene>
<dbReference type="AlphaFoldDB" id="A0A4R5A3E9"/>
<comment type="similarity">
    <text evidence="2 10">Belongs to the MscL family.</text>
</comment>
<keyword evidence="6 10" id="KW-1133">Transmembrane helix</keyword>
<dbReference type="Gene3D" id="1.10.1200.120">
    <property type="entry name" value="Large-conductance mechanosensitive channel, MscL, domain 1"/>
    <property type="match status" value="1"/>
</dbReference>
<keyword evidence="12" id="KW-1185">Reference proteome</keyword>
<evidence type="ECO:0000313" key="11">
    <source>
        <dbReference type="EMBL" id="TDD66373.1"/>
    </source>
</evidence>
<comment type="subcellular location">
    <subcellularLocation>
        <location evidence="1 10">Cell membrane</location>
        <topology evidence="1 10">Multi-pass membrane protein</topology>
    </subcellularLocation>
</comment>
<organism evidence="11 12">
    <name type="scientific">Jiangella aurantiaca</name>
    <dbReference type="NCBI Taxonomy" id="2530373"/>
    <lineage>
        <taxon>Bacteria</taxon>
        <taxon>Bacillati</taxon>
        <taxon>Actinomycetota</taxon>
        <taxon>Actinomycetes</taxon>
        <taxon>Jiangellales</taxon>
        <taxon>Jiangellaceae</taxon>
        <taxon>Jiangella</taxon>
    </lineage>
</organism>
<dbReference type="PROSITE" id="PS01327">
    <property type="entry name" value="MSCL"/>
    <property type="match status" value="1"/>
</dbReference>
<comment type="function">
    <text evidence="10">Channel that opens in response to stretch forces in the membrane lipid bilayer. May participate in the regulation of osmotic pressure changes within the cell.</text>
</comment>